<proteinExistence type="predicted"/>
<dbReference type="PROSITE" id="PS50011">
    <property type="entry name" value="PROTEIN_KINASE_DOM"/>
    <property type="match status" value="1"/>
</dbReference>
<protein>
    <recommendedName>
        <fullName evidence="1">non-specific serine/threonine protein kinase</fullName>
        <ecNumber evidence="1">2.7.11.1</ecNumber>
    </recommendedName>
</protein>
<keyword evidence="10" id="KW-1185">Reference proteome</keyword>
<keyword evidence="3 9" id="KW-0808">Transferase</keyword>
<dbReference type="SUPFAM" id="SSF56112">
    <property type="entry name" value="Protein kinase-like (PK-like)"/>
    <property type="match status" value="1"/>
</dbReference>
<reference evidence="9 10" key="1">
    <citation type="submission" date="2024-06" db="EMBL/GenBank/DDBJ databases">
        <title>The Natural Products Discovery Center: Release of the First 8490 Sequenced Strains for Exploring Actinobacteria Biosynthetic Diversity.</title>
        <authorList>
            <person name="Kalkreuter E."/>
            <person name="Kautsar S.A."/>
            <person name="Yang D."/>
            <person name="Bader C.D."/>
            <person name="Teijaro C.N."/>
            <person name="Fluegel L."/>
            <person name="Davis C.M."/>
            <person name="Simpson J.R."/>
            <person name="Lauterbach L."/>
            <person name="Steele A.D."/>
            <person name="Gui C."/>
            <person name="Meng S."/>
            <person name="Li G."/>
            <person name="Viehrig K."/>
            <person name="Ye F."/>
            <person name="Su P."/>
            <person name="Kiefer A.F."/>
            <person name="Nichols A."/>
            <person name="Cepeda A.J."/>
            <person name="Yan W."/>
            <person name="Fan B."/>
            <person name="Jiang Y."/>
            <person name="Adhikari A."/>
            <person name="Zheng C.-J."/>
            <person name="Schuster L."/>
            <person name="Cowan T.M."/>
            <person name="Smanski M.J."/>
            <person name="Chevrette M.G."/>
            <person name="De Carvalho L.P.S."/>
            <person name="Shen B."/>
        </authorList>
    </citation>
    <scope>NUCLEOTIDE SEQUENCE [LARGE SCALE GENOMIC DNA]</scope>
    <source>
        <strain evidence="9 10">NPDC050671</strain>
    </source>
</reference>
<name>A0ABV3FFD1_9NOCA</name>
<gene>
    <name evidence="9" type="ORF">AB0H72_26715</name>
</gene>
<evidence type="ECO:0000256" key="3">
    <source>
        <dbReference type="ARBA" id="ARBA00022679"/>
    </source>
</evidence>
<dbReference type="Pfam" id="PF00069">
    <property type="entry name" value="Pkinase"/>
    <property type="match status" value="1"/>
</dbReference>
<accession>A0ABV3FFD1</accession>
<dbReference type="Gene3D" id="3.30.200.20">
    <property type="entry name" value="Phosphorylase Kinase, domain 1"/>
    <property type="match status" value="1"/>
</dbReference>
<evidence type="ECO:0000313" key="9">
    <source>
        <dbReference type="EMBL" id="MEV0366300.1"/>
    </source>
</evidence>
<evidence type="ECO:0000256" key="5">
    <source>
        <dbReference type="ARBA" id="ARBA00022777"/>
    </source>
</evidence>
<keyword evidence="4" id="KW-0547">Nucleotide-binding</keyword>
<dbReference type="GO" id="GO:0004674">
    <property type="term" value="F:protein serine/threonine kinase activity"/>
    <property type="evidence" value="ECO:0007669"/>
    <property type="project" value="UniProtKB-EC"/>
</dbReference>
<keyword evidence="2" id="KW-0723">Serine/threonine-protein kinase</keyword>
<dbReference type="CDD" id="cd14014">
    <property type="entry name" value="STKc_PknB_like"/>
    <property type="match status" value="1"/>
</dbReference>
<feature type="domain" description="Protein kinase" evidence="8">
    <location>
        <begin position="13"/>
        <end position="284"/>
    </location>
</feature>
<feature type="region of interest" description="Disordered" evidence="7">
    <location>
        <begin position="639"/>
        <end position="660"/>
    </location>
</feature>
<organism evidence="9 10">
    <name type="scientific">Nocardia fusca</name>
    <dbReference type="NCBI Taxonomy" id="941183"/>
    <lineage>
        <taxon>Bacteria</taxon>
        <taxon>Bacillati</taxon>
        <taxon>Actinomycetota</taxon>
        <taxon>Actinomycetes</taxon>
        <taxon>Mycobacteriales</taxon>
        <taxon>Nocardiaceae</taxon>
        <taxon>Nocardia</taxon>
    </lineage>
</organism>
<keyword evidence="6" id="KW-0067">ATP-binding</keyword>
<dbReference type="Gene3D" id="1.10.510.10">
    <property type="entry name" value="Transferase(Phosphotransferase) domain 1"/>
    <property type="match status" value="1"/>
</dbReference>
<evidence type="ECO:0000313" key="10">
    <source>
        <dbReference type="Proteomes" id="UP001551658"/>
    </source>
</evidence>
<dbReference type="PANTHER" id="PTHR43289:SF6">
    <property type="entry name" value="SERINE_THREONINE-PROTEIN KINASE NEKL-3"/>
    <property type="match status" value="1"/>
</dbReference>
<evidence type="ECO:0000256" key="7">
    <source>
        <dbReference type="SAM" id="MobiDB-lite"/>
    </source>
</evidence>
<dbReference type="InterPro" id="IPR008271">
    <property type="entry name" value="Ser/Thr_kinase_AS"/>
</dbReference>
<evidence type="ECO:0000256" key="2">
    <source>
        <dbReference type="ARBA" id="ARBA00022527"/>
    </source>
</evidence>
<dbReference type="InterPro" id="IPR000719">
    <property type="entry name" value="Prot_kinase_dom"/>
</dbReference>
<dbReference type="SMART" id="SM00220">
    <property type="entry name" value="S_TKc"/>
    <property type="match status" value="1"/>
</dbReference>
<dbReference type="PANTHER" id="PTHR43289">
    <property type="entry name" value="MITOGEN-ACTIVATED PROTEIN KINASE KINASE KINASE 20-RELATED"/>
    <property type="match status" value="1"/>
</dbReference>
<dbReference type="InterPro" id="IPR011009">
    <property type="entry name" value="Kinase-like_dom_sf"/>
</dbReference>
<evidence type="ECO:0000256" key="4">
    <source>
        <dbReference type="ARBA" id="ARBA00022741"/>
    </source>
</evidence>
<keyword evidence="5 9" id="KW-0418">Kinase</keyword>
<feature type="region of interest" description="Disordered" evidence="7">
    <location>
        <begin position="527"/>
        <end position="555"/>
    </location>
</feature>
<evidence type="ECO:0000259" key="8">
    <source>
        <dbReference type="PROSITE" id="PS50011"/>
    </source>
</evidence>
<comment type="caution">
    <text evidence="9">The sequence shown here is derived from an EMBL/GenBank/DDBJ whole genome shotgun (WGS) entry which is preliminary data.</text>
</comment>
<dbReference type="PROSITE" id="PS00108">
    <property type="entry name" value="PROTEIN_KINASE_ST"/>
    <property type="match status" value="1"/>
</dbReference>
<dbReference type="RefSeq" id="WP_357984013.1">
    <property type="nucleotide sequence ID" value="NZ_JBFAIH010000018.1"/>
</dbReference>
<dbReference type="Proteomes" id="UP001551658">
    <property type="component" value="Unassembled WGS sequence"/>
</dbReference>
<dbReference type="EC" id="2.7.11.1" evidence="1"/>
<evidence type="ECO:0000256" key="1">
    <source>
        <dbReference type="ARBA" id="ARBA00012513"/>
    </source>
</evidence>
<sequence>MAALAPGAVFAGYTIERLLGAGGMGEVYVARHPRLPRSDAIKVLAAEFTRDDSYRRRFEREADLAASLSHPGIVSVHDRGEFDGRLWIALELIDGIDLSARLTAAPAGLSGAEVTRAVTEVADALDYAGARGLVHRDVKPANILLGRTGHHLLTDFGIARMGPETSDLTGTGLTVGTVSYASPEQMQGLPVDPRSDQYSLAATAFHLLTGAKPFPGTNPVAVIMAHAQQPVPSVRTPRPELSPQVDAVIARAMAKSPGERFPSSKEFANALGEALAVTVAHPRPPAGPGGPGPASADRYAATVVRPDHIGYLPPPSISPGPDNAPSTGGRTVPMVAGAVLAVVVLVVVGALGFRAFADQAGAEEAAQLPRRPVTPILPSLERRPDTPIWTMQEIPGPPESYPSPAELLGGDSEIVLRGRSYYLGDGGTVDYLDVIDAGTGRLRNGAEPLVLDTTQRRLGRCVVSEGRSAAACRLERSSEATDQVVIVDLAANRVSGTVTAAGRIDELIAAGERFVFVDRPDRPHSPVLRSIGVDGRELPPIQGSGGSAARPSGDPRHSIETFGLVRLAVITSAPDPSQPLSKWEFRVVRLEDDAEIFRRDSVEAIETDDWNVFIDGFVVAEGPAPAGIYDRNGTRTAELPKGWRPSARPYHTDEVSAETSVPTAIRTDENKTTYAGIGPRSGTVLWQNDSYGSGTYAEPLPLHGIGNLIATADTGRVVDAYTGDYVIPGYLPDGAELGTDGSRIAVATDGSGTGRTLEVWNDGGEVWKISSEYEPVAIGGKVYIGNLRLF</sequence>
<evidence type="ECO:0000256" key="6">
    <source>
        <dbReference type="ARBA" id="ARBA00022840"/>
    </source>
</evidence>
<dbReference type="EMBL" id="JBFAIH010000018">
    <property type="protein sequence ID" value="MEV0366300.1"/>
    <property type="molecule type" value="Genomic_DNA"/>
</dbReference>